<sequence length="145" mass="16276">MEFDEPVEFDEYVRFMAYGNQLIEVHARLREMLDDLRDGVVPEPDFEAHCVAFCAEVTRHHTGEDETVFPLLAARHPELRDFLAGLARDHEIIAGLLVKVRATADPADLDGLAAILETHFRGEEKRLVEVMNAIDPATPLSGLAR</sequence>
<reference evidence="2" key="1">
    <citation type="submission" date="2021-01" db="EMBL/GenBank/DDBJ databases">
        <title>Whole genome shotgun sequence of Actinoplanes rishiriensis NBRC 108556.</title>
        <authorList>
            <person name="Komaki H."/>
            <person name="Tamura T."/>
        </authorList>
    </citation>
    <scope>NUCLEOTIDE SEQUENCE</scope>
    <source>
        <strain evidence="2">NBRC 108556</strain>
    </source>
</reference>
<dbReference type="Gene3D" id="1.20.120.520">
    <property type="entry name" value="nmb1532 protein domain like"/>
    <property type="match status" value="1"/>
</dbReference>
<dbReference type="AlphaFoldDB" id="A0A919MYL5"/>
<evidence type="ECO:0000313" key="2">
    <source>
        <dbReference type="EMBL" id="GIE92662.1"/>
    </source>
</evidence>
<feature type="domain" description="Hemerythrin-like" evidence="1">
    <location>
        <begin position="22"/>
        <end position="128"/>
    </location>
</feature>
<comment type="caution">
    <text evidence="2">The sequence shown here is derived from an EMBL/GenBank/DDBJ whole genome shotgun (WGS) entry which is preliminary data.</text>
</comment>
<evidence type="ECO:0000313" key="3">
    <source>
        <dbReference type="Proteomes" id="UP000636960"/>
    </source>
</evidence>
<dbReference type="EMBL" id="BOMV01000001">
    <property type="protein sequence ID" value="GIE92662.1"/>
    <property type="molecule type" value="Genomic_DNA"/>
</dbReference>
<dbReference type="Proteomes" id="UP000636960">
    <property type="component" value="Unassembled WGS sequence"/>
</dbReference>
<protein>
    <recommendedName>
        <fullName evidence="1">Hemerythrin-like domain-containing protein</fullName>
    </recommendedName>
</protein>
<organism evidence="2 3">
    <name type="scientific">Paractinoplanes rishiriensis</name>
    <dbReference type="NCBI Taxonomy" id="1050105"/>
    <lineage>
        <taxon>Bacteria</taxon>
        <taxon>Bacillati</taxon>
        <taxon>Actinomycetota</taxon>
        <taxon>Actinomycetes</taxon>
        <taxon>Micromonosporales</taxon>
        <taxon>Micromonosporaceae</taxon>
        <taxon>Paractinoplanes</taxon>
    </lineage>
</organism>
<dbReference type="InterPro" id="IPR012312">
    <property type="entry name" value="Hemerythrin-like"/>
</dbReference>
<evidence type="ECO:0000259" key="1">
    <source>
        <dbReference type="Pfam" id="PF01814"/>
    </source>
</evidence>
<dbReference type="RefSeq" id="WP_203778418.1">
    <property type="nucleotide sequence ID" value="NZ_BOMV01000001.1"/>
</dbReference>
<proteinExistence type="predicted"/>
<accession>A0A919MYL5</accession>
<gene>
    <name evidence="2" type="ORF">Ari01nite_01270</name>
</gene>
<name>A0A919MYL5_9ACTN</name>
<dbReference type="Pfam" id="PF01814">
    <property type="entry name" value="Hemerythrin"/>
    <property type="match status" value="1"/>
</dbReference>
<keyword evidence="3" id="KW-1185">Reference proteome</keyword>